<dbReference type="AlphaFoldDB" id="A0A1G7BN91"/>
<dbReference type="EMBL" id="FNAS01000006">
    <property type="protein sequence ID" value="SDE27655.1"/>
    <property type="molecule type" value="Genomic_DNA"/>
</dbReference>
<accession>A0A1G7BN91</accession>
<keyword evidence="2" id="KW-1185">Reference proteome</keyword>
<proteinExistence type="predicted"/>
<dbReference type="STRING" id="1071918.SAMN05421544_10631"/>
<protein>
    <submittedName>
        <fullName evidence="1">Uncharacterized protein</fullName>
    </submittedName>
</protein>
<reference evidence="1 2" key="1">
    <citation type="submission" date="2016-10" db="EMBL/GenBank/DDBJ databases">
        <authorList>
            <person name="de Groot N.N."/>
        </authorList>
    </citation>
    <scope>NUCLEOTIDE SEQUENCE [LARGE SCALE GENOMIC DNA]</scope>
    <source>
        <strain evidence="1 2">DSM 24015</strain>
    </source>
</reference>
<evidence type="ECO:0000313" key="1">
    <source>
        <dbReference type="EMBL" id="SDE27655.1"/>
    </source>
</evidence>
<name>A0A1G7BN91_9FLAO</name>
<dbReference type="Proteomes" id="UP000198517">
    <property type="component" value="Unassembled WGS sequence"/>
</dbReference>
<organism evidence="1 2">
    <name type="scientific">Riemerella columbipharyngis</name>
    <dbReference type="NCBI Taxonomy" id="1071918"/>
    <lineage>
        <taxon>Bacteria</taxon>
        <taxon>Pseudomonadati</taxon>
        <taxon>Bacteroidota</taxon>
        <taxon>Flavobacteriia</taxon>
        <taxon>Flavobacteriales</taxon>
        <taxon>Weeksellaceae</taxon>
        <taxon>Riemerella</taxon>
    </lineage>
</organism>
<evidence type="ECO:0000313" key="2">
    <source>
        <dbReference type="Proteomes" id="UP000198517"/>
    </source>
</evidence>
<gene>
    <name evidence="1" type="ORF">SAMN05421544_10631</name>
</gene>
<sequence length="69" mass="8430">MITNNLSIRNYDFYNPNNIFIIENKKLEGLEDFLMKKYEVNQEIKEKYSFSNWIKYVLDIKPHKEITLP</sequence>